<dbReference type="InterPro" id="IPR020103">
    <property type="entry name" value="PsdUridine_synth_cat_dom_sf"/>
</dbReference>
<dbReference type="GO" id="GO:0003723">
    <property type="term" value="F:RNA binding"/>
    <property type="evidence" value="ECO:0007669"/>
    <property type="project" value="InterPro"/>
</dbReference>
<organism evidence="3 4">
    <name type="scientific">Polarella glacialis</name>
    <name type="common">Dinoflagellate</name>
    <dbReference type="NCBI Taxonomy" id="89957"/>
    <lineage>
        <taxon>Eukaryota</taxon>
        <taxon>Sar</taxon>
        <taxon>Alveolata</taxon>
        <taxon>Dinophyceae</taxon>
        <taxon>Suessiales</taxon>
        <taxon>Suessiaceae</taxon>
        <taxon>Polarella</taxon>
    </lineage>
</organism>
<evidence type="ECO:0000256" key="1">
    <source>
        <dbReference type="ARBA" id="ARBA00010876"/>
    </source>
</evidence>
<sequence length="386" mass="43174">MRAMPALEIPHLQMQALRHEMQAQNLSNTARRLATLRVLDCASPAAACEAAGEVLLEFDLQGPANSLRALASSLCPHFPLFSGIRRIVVRTATAESPVLDRGCRAADTYYEVARYSNHLCQLVWSFSFAGKLDRSLAHDLRGLMLQTGRCLDEDRALGARQGGIVTAPSFAESQAWTQEPELLLKLRGISVVLKPPGWEVDAKGQLSSSGLYLSRFMQREHDPCSRVLLLPVFEYGFIHRLDVPSSGLILTGTNFEGYSLLQWQMHTYSICREYSVLLCGLAPADLTDVNVSINDFLPMRSFVDENGRPAETHLKAAFHVQRRLHLPRHRPEAFGLVCIAIHTGRRHQIRVHTQWQGHPTVTDEKYAYRSVAVTARGSEKELLRRG</sequence>
<dbReference type="CDD" id="cd02869">
    <property type="entry name" value="PseudoU_synth_RluA_like"/>
    <property type="match status" value="1"/>
</dbReference>
<dbReference type="Pfam" id="PF00849">
    <property type="entry name" value="PseudoU_synth_2"/>
    <property type="match status" value="1"/>
</dbReference>
<protein>
    <recommendedName>
        <fullName evidence="2">Pseudouridine synthase RsuA/RluA-like domain-containing protein</fullName>
    </recommendedName>
</protein>
<dbReference type="AlphaFoldDB" id="A0A813F9T1"/>
<dbReference type="PANTHER" id="PTHR21600:SF87">
    <property type="entry name" value="RNA PSEUDOURIDYLATE SYNTHASE DOMAIN-CONTAINING PROTEIN 1"/>
    <property type="match status" value="1"/>
</dbReference>
<keyword evidence="4" id="KW-1185">Reference proteome</keyword>
<evidence type="ECO:0000313" key="4">
    <source>
        <dbReference type="Proteomes" id="UP000654075"/>
    </source>
</evidence>
<name>A0A813F9T1_POLGL</name>
<dbReference type="OrthoDB" id="424794at2759"/>
<dbReference type="InterPro" id="IPR050188">
    <property type="entry name" value="RluA_PseudoU_synthase"/>
</dbReference>
<evidence type="ECO:0000259" key="2">
    <source>
        <dbReference type="Pfam" id="PF00849"/>
    </source>
</evidence>
<dbReference type="PANTHER" id="PTHR21600">
    <property type="entry name" value="MITOCHONDRIAL RNA PSEUDOURIDINE SYNTHASE"/>
    <property type="match status" value="1"/>
</dbReference>
<feature type="domain" description="Pseudouridine synthase RsuA/RluA-like" evidence="2">
    <location>
        <begin position="190"/>
        <end position="354"/>
    </location>
</feature>
<dbReference type="InterPro" id="IPR006145">
    <property type="entry name" value="PsdUridine_synth_RsuA/RluA"/>
</dbReference>
<dbReference type="SUPFAM" id="SSF55120">
    <property type="entry name" value="Pseudouridine synthase"/>
    <property type="match status" value="1"/>
</dbReference>
<reference evidence="3" key="1">
    <citation type="submission" date="2021-02" db="EMBL/GenBank/DDBJ databases">
        <authorList>
            <person name="Dougan E. K."/>
            <person name="Rhodes N."/>
            <person name="Thang M."/>
            <person name="Chan C."/>
        </authorList>
    </citation>
    <scope>NUCLEOTIDE SEQUENCE</scope>
</reference>
<accession>A0A813F9T1</accession>
<dbReference type="Gene3D" id="3.30.2350.10">
    <property type="entry name" value="Pseudouridine synthase"/>
    <property type="match status" value="1"/>
</dbReference>
<dbReference type="GO" id="GO:0009982">
    <property type="term" value="F:pseudouridine synthase activity"/>
    <property type="evidence" value="ECO:0007669"/>
    <property type="project" value="InterPro"/>
</dbReference>
<dbReference type="Proteomes" id="UP000654075">
    <property type="component" value="Unassembled WGS sequence"/>
</dbReference>
<gene>
    <name evidence="3" type="ORF">PGLA1383_LOCUS27391</name>
</gene>
<dbReference type="EMBL" id="CAJNNV010024354">
    <property type="protein sequence ID" value="CAE8609564.1"/>
    <property type="molecule type" value="Genomic_DNA"/>
</dbReference>
<proteinExistence type="inferred from homology"/>
<comment type="caution">
    <text evidence="3">The sequence shown here is derived from an EMBL/GenBank/DDBJ whole genome shotgun (WGS) entry which is preliminary data.</text>
</comment>
<dbReference type="GO" id="GO:0000455">
    <property type="term" value="P:enzyme-directed rRNA pseudouridine synthesis"/>
    <property type="evidence" value="ECO:0007669"/>
    <property type="project" value="TreeGrafter"/>
</dbReference>
<comment type="similarity">
    <text evidence="1">Belongs to the pseudouridine synthase RluA family.</text>
</comment>
<evidence type="ECO:0000313" key="3">
    <source>
        <dbReference type="EMBL" id="CAE8609564.1"/>
    </source>
</evidence>